<evidence type="ECO:0000313" key="9">
    <source>
        <dbReference type="Proteomes" id="UP001630127"/>
    </source>
</evidence>
<keyword evidence="3" id="KW-0029">Amino-acid transport</keyword>
<evidence type="ECO:0000256" key="2">
    <source>
        <dbReference type="ARBA" id="ARBA00022692"/>
    </source>
</evidence>
<feature type="domain" description="Amino acid transporter transmembrane" evidence="7">
    <location>
        <begin position="1"/>
        <end position="127"/>
    </location>
</feature>
<evidence type="ECO:0000256" key="3">
    <source>
        <dbReference type="ARBA" id="ARBA00022970"/>
    </source>
</evidence>
<evidence type="ECO:0000256" key="6">
    <source>
        <dbReference type="SAM" id="Phobius"/>
    </source>
</evidence>
<feature type="transmembrane region" description="Helical" evidence="6">
    <location>
        <begin position="109"/>
        <end position="128"/>
    </location>
</feature>
<feature type="transmembrane region" description="Helical" evidence="6">
    <location>
        <begin position="68"/>
        <end position="89"/>
    </location>
</feature>
<dbReference type="GO" id="GO:0006865">
    <property type="term" value="P:amino acid transport"/>
    <property type="evidence" value="ECO:0007669"/>
    <property type="project" value="UniProtKB-KW"/>
</dbReference>
<name>A0ABD2ZPD0_9GENT</name>
<evidence type="ECO:0000313" key="8">
    <source>
        <dbReference type="EMBL" id="KAL3521279.1"/>
    </source>
</evidence>
<protein>
    <recommendedName>
        <fullName evidence="7">Amino acid transporter transmembrane domain-containing protein</fullName>
    </recommendedName>
</protein>
<proteinExistence type="predicted"/>
<evidence type="ECO:0000256" key="5">
    <source>
        <dbReference type="ARBA" id="ARBA00023136"/>
    </source>
</evidence>
<comment type="subcellular location">
    <subcellularLocation>
        <location evidence="1">Membrane</location>
        <topology evidence="1">Multi-pass membrane protein</topology>
    </subcellularLocation>
</comment>
<dbReference type="GO" id="GO:0031090">
    <property type="term" value="C:organelle membrane"/>
    <property type="evidence" value="ECO:0007669"/>
    <property type="project" value="UniProtKB-ARBA"/>
</dbReference>
<organism evidence="8 9">
    <name type="scientific">Cinchona calisaya</name>
    <dbReference type="NCBI Taxonomy" id="153742"/>
    <lineage>
        <taxon>Eukaryota</taxon>
        <taxon>Viridiplantae</taxon>
        <taxon>Streptophyta</taxon>
        <taxon>Embryophyta</taxon>
        <taxon>Tracheophyta</taxon>
        <taxon>Spermatophyta</taxon>
        <taxon>Magnoliopsida</taxon>
        <taxon>eudicotyledons</taxon>
        <taxon>Gunneridae</taxon>
        <taxon>Pentapetalae</taxon>
        <taxon>asterids</taxon>
        <taxon>lamiids</taxon>
        <taxon>Gentianales</taxon>
        <taxon>Rubiaceae</taxon>
        <taxon>Cinchonoideae</taxon>
        <taxon>Cinchoneae</taxon>
        <taxon>Cinchona</taxon>
    </lineage>
</organism>
<dbReference type="PANTHER" id="PTHR22950:SF289">
    <property type="entry name" value="AMINO ACID TRANSPORTER AVT6C-LIKE"/>
    <property type="match status" value="1"/>
</dbReference>
<evidence type="ECO:0000256" key="1">
    <source>
        <dbReference type="ARBA" id="ARBA00004141"/>
    </source>
</evidence>
<keyword evidence="3" id="KW-0813">Transport</keyword>
<dbReference type="Pfam" id="PF01490">
    <property type="entry name" value="Aa_trans"/>
    <property type="match status" value="1"/>
</dbReference>
<gene>
    <name evidence="8" type="ORF">ACH5RR_019428</name>
</gene>
<dbReference type="Proteomes" id="UP001630127">
    <property type="component" value="Unassembled WGS sequence"/>
</dbReference>
<dbReference type="AlphaFoldDB" id="A0ABD2ZPD0"/>
<feature type="transmembrane region" description="Helical" evidence="6">
    <location>
        <begin position="39"/>
        <end position="56"/>
    </location>
</feature>
<reference evidence="8 9" key="1">
    <citation type="submission" date="2024-11" db="EMBL/GenBank/DDBJ databases">
        <title>A near-complete genome assembly of Cinchona calisaya.</title>
        <authorList>
            <person name="Lian D.C."/>
            <person name="Zhao X.W."/>
            <person name="Wei L."/>
        </authorList>
    </citation>
    <scope>NUCLEOTIDE SEQUENCE [LARGE SCALE GENOMIC DNA]</scope>
    <source>
        <tissue evidence="8">Nenye</tissue>
    </source>
</reference>
<keyword evidence="5 6" id="KW-0472">Membrane</keyword>
<keyword evidence="4 6" id="KW-1133">Transmembrane helix</keyword>
<keyword evidence="9" id="KW-1185">Reference proteome</keyword>
<dbReference type="PANTHER" id="PTHR22950">
    <property type="entry name" value="AMINO ACID TRANSPORTER"/>
    <property type="match status" value="1"/>
</dbReference>
<evidence type="ECO:0000259" key="7">
    <source>
        <dbReference type="Pfam" id="PF01490"/>
    </source>
</evidence>
<comment type="caution">
    <text evidence="8">The sequence shown here is derived from an EMBL/GenBank/DDBJ whole genome shotgun (WGS) entry which is preliminary data.</text>
</comment>
<evidence type="ECO:0000256" key="4">
    <source>
        <dbReference type="ARBA" id="ARBA00022989"/>
    </source>
</evidence>
<dbReference type="EMBL" id="JBJUIK010000008">
    <property type="protein sequence ID" value="KAL3521279.1"/>
    <property type="molecule type" value="Genomic_DNA"/>
</dbReference>
<dbReference type="InterPro" id="IPR013057">
    <property type="entry name" value="AA_transpt_TM"/>
</dbReference>
<sequence>MIIYLIIIGDVLSGNQSGGSIHLGVLQEWFGIHWWNSRAYAVLFVVLFVMLPLLLLRRIDSLRHASAISILLAVLFVVLCSGMAIRAMWEGKSEKTRLVPDFANGVSFFDLFTTIPVIVTAFACHVNGKRLFRCPFGMS</sequence>
<keyword evidence="2 6" id="KW-0812">Transmembrane</keyword>
<accession>A0ABD2ZPD0</accession>